<dbReference type="PANTHER" id="PTHR43439">
    <property type="entry name" value="PHENYLACETATE-COENZYME A LIGASE"/>
    <property type="match status" value="1"/>
</dbReference>
<dbReference type="InterPro" id="IPR000873">
    <property type="entry name" value="AMP-dep_synth/lig_dom"/>
</dbReference>
<dbReference type="InterPro" id="IPR042099">
    <property type="entry name" value="ANL_N_sf"/>
</dbReference>
<dbReference type="SMART" id="SM00823">
    <property type="entry name" value="PKS_PP"/>
    <property type="match status" value="1"/>
</dbReference>
<dbReference type="InterPro" id="IPR051414">
    <property type="entry name" value="Adenylate-forming_Reductase"/>
</dbReference>
<evidence type="ECO:0000256" key="2">
    <source>
        <dbReference type="ARBA" id="ARBA00022553"/>
    </source>
</evidence>
<dbReference type="PANTHER" id="PTHR43439:SF2">
    <property type="entry name" value="ENZYME, PUTATIVE (JCVI)-RELATED"/>
    <property type="match status" value="1"/>
</dbReference>
<dbReference type="SUPFAM" id="SSF56801">
    <property type="entry name" value="Acetyl-CoA synthetase-like"/>
    <property type="match status" value="1"/>
</dbReference>
<evidence type="ECO:0000256" key="4">
    <source>
        <dbReference type="SAM" id="MobiDB-lite"/>
    </source>
</evidence>
<dbReference type="STRING" id="97972.A0A2V1DFI7"/>
<protein>
    <submittedName>
        <fullName evidence="6">Acetyl-CoA synthetase-like protein</fullName>
    </submittedName>
</protein>
<dbReference type="Proteomes" id="UP000244855">
    <property type="component" value="Unassembled WGS sequence"/>
</dbReference>
<dbReference type="GO" id="GO:0031177">
    <property type="term" value="F:phosphopantetheine binding"/>
    <property type="evidence" value="ECO:0007669"/>
    <property type="project" value="InterPro"/>
</dbReference>
<evidence type="ECO:0000256" key="3">
    <source>
        <dbReference type="ARBA" id="ARBA00029454"/>
    </source>
</evidence>
<proteinExistence type="inferred from homology"/>
<dbReference type="InterPro" id="IPR006162">
    <property type="entry name" value="Ppantetheine_attach_site"/>
</dbReference>
<evidence type="ECO:0000313" key="7">
    <source>
        <dbReference type="Proteomes" id="UP000244855"/>
    </source>
</evidence>
<keyword evidence="2" id="KW-0597">Phosphoprotein</keyword>
<dbReference type="PROSITE" id="PS00012">
    <property type="entry name" value="PHOSPHOPANTETHEINE"/>
    <property type="match status" value="1"/>
</dbReference>
<dbReference type="Pfam" id="PF07993">
    <property type="entry name" value="NAD_binding_4"/>
    <property type="match status" value="1"/>
</dbReference>
<reference evidence="6 7" key="1">
    <citation type="journal article" date="2018" name="Sci. Rep.">
        <title>Comparative genomics provides insights into the lifestyle and reveals functional heterogeneity of dark septate endophytic fungi.</title>
        <authorList>
            <person name="Knapp D.G."/>
            <person name="Nemeth J.B."/>
            <person name="Barry K."/>
            <person name="Hainaut M."/>
            <person name="Henrissat B."/>
            <person name="Johnson J."/>
            <person name="Kuo A."/>
            <person name="Lim J.H.P."/>
            <person name="Lipzen A."/>
            <person name="Nolan M."/>
            <person name="Ohm R.A."/>
            <person name="Tamas L."/>
            <person name="Grigoriev I.V."/>
            <person name="Spatafora J.W."/>
            <person name="Nagy L.G."/>
            <person name="Kovacs G.M."/>
        </authorList>
    </citation>
    <scope>NUCLEOTIDE SEQUENCE [LARGE SCALE GENOMIC DNA]</scope>
    <source>
        <strain evidence="6 7">DSE2036</strain>
    </source>
</reference>
<dbReference type="Gene3D" id="3.40.50.720">
    <property type="entry name" value="NAD(P)-binding Rossmann-like Domain"/>
    <property type="match status" value="1"/>
</dbReference>
<dbReference type="AlphaFoldDB" id="A0A2V1DFI7"/>
<keyword evidence="1" id="KW-0596">Phosphopantetheine</keyword>
<dbReference type="Gene3D" id="3.40.50.12780">
    <property type="entry name" value="N-terminal domain of ligase-like"/>
    <property type="match status" value="1"/>
</dbReference>
<dbReference type="PROSITE" id="PS00455">
    <property type="entry name" value="AMP_BINDING"/>
    <property type="match status" value="1"/>
</dbReference>
<dbReference type="Pfam" id="PF23562">
    <property type="entry name" value="AMP-binding_C_3"/>
    <property type="match status" value="1"/>
</dbReference>
<dbReference type="PROSITE" id="PS50075">
    <property type="entry name" value="CARRIER"/>
    <property type="match status" value="1"/>
</dbReference>
<feature type="domain" description="Carrier" evidence="5">
    <location>
        <begin position="560"/>
        <end position="640"/>
    </location>
</feature>
<dbReference type="InterPro" id="IPR020845">
    <property type="entry name" value="AMP-binding_CS"/>
</dbReference>
<dbReference type="InterPro" id="IPR013120">
    <property type="entry name" value="FAR_NAD-bd"/>
</dbReference>
<keyword evidence="7" id="KW-1185">Reference proteome</keyword>
<evidence type="ECO:0000256" key="1">
    <source>
        <dbReference type="ARBA" id="ARBA00022450"/>
    </source>
</evidence>
<feature type="region of interest" description="Disordered" evidence="4">
    <location>
        <begin position="915"/>
        <end position="943"/>
    </location>
</feature>
<organism evidence="6 7">
    <name type="scientific">Periconia macrospinosa</name>
    <dbReference type="NCBI Taxonomy" id="97972"/>
    <lineage>
        <taxon>Eukaryota</taxon>
        <taxon>Fungi</taxon>
        <taxon>Dikarya</taxon>
        <taxon>Ascomycota</taxon>
        <taxon>Pezizomycotina</taxon>
        <taxon>Dothideomycetes</taxon>
        <taxon>Pleosporomycetidae</taxon>
        <taxon>Pleosporales</taxon>
        <taxon>Massarineae</taxon>
        <taxon>Periconiaceae</taxon>
        <taxon>Periconia</taxon>
    </lineage>
</organism>
<evidence type="ECO:0000259" key="5">
    <source>
        <dbReference type="PROSITE" id="PS50075"/>
    </source>
</evidence>
<evidence type="ECO:0000313" key="6">
    <source>
        <dbReference type="EMBL" id="PVH96862.1"/>
    </source>
</evidence>
<name>A0A2V1DFI7_9PLEO</name>
<gene>
    <name evidence="6" type="ORF">DM02DRAFT_616931</name>
</gene>
<sequence>MALSFSRPDLWVPTRKGIEEGYKKFQHRSLPSLVDFNATHNPHYLFAIQAQKHGDEPLQLQDISHSQLRDAILRCQSWLETNVKELQPPVEKDGVVNKGSPVALLMESDVGLFIHQIALLGLGVPVLLLSARLNPLAVRKLLDATGSKAILASRRLSRTAGEATQSCEAGTPESVYERQHFSSFLDAAAPVPSEWASEDRTAIILHSSGTTGFPKPIYQSHEYLVGFALCHELSRSEAESRNLSTLPLFHGFGVLAPCLSLSIGLTMCMPVNSICSADAVIELIQRTGARSMMTVPSVLDDLSQLRDDSAWDALRSLQFVATGGGPLPAAVGDKLVAGGVQIINHFGATEVGALSPVFSKKSQPDYDHGYIRLRKDFDLSIEDVDVSENRCKLITYPFGWNVAFPIQDQFIRRPGTQLDLKVASRTDDVIVLATGEKVLPGVMETAFAHYAGSKTAIVVGHGRFEVGLLIEPRQTPEDFDAFRDEVWAFVEQVNQKVDTHARLSSRNAIVFLPAGQSVPRSDKGSVLRQEAYRMFDHLIVAMYEQLEAASSITAPALDFCNLESGIKSLIEDQLDWKIPSNEWTIEQDLFELGMDSLQALQLRRLLSAANEHEGRSALDNSFIYRYPSVVRLARALLQSEQQPAVDMVDQLIQQYCGGSARTGHVILLTGATGGLGSHLVQHLTSLPEVAKVLCVARAASRSEAAPSSDALHKLQKSFESKGLKLGQDAWAKVEVVQCDFSKPRLGLGSDGYDQVSSQVSHILHNGWPMDFNRRVGSFEAQFQLTRDLMQLARDAREKRPQMKPTFLFVSSIAVVGKYQQKMGDWMVPEVPMRDSSCTDEFGYAQAKLVCEKMVEHHARRGDIVAKYVRVGQMTGARNTALWNSTEHFPALVKSSQHLKALPKLSGVNYLVDSTGPGSGKHDGYAPGQGGRRRRERGVGVSSRESNATVVGGCARRHCVIAWHRTASPVRRVGGCHAGRVGRRHCSQPRQKDGRLLC</sequence>
<dbReference type="Pfam" id="PF00550">
    <property type="entry name" value="PP-binding"/>
    <property type="match status" value="1"/>
</dbReference>
<dbReference type="InterPro" id="IPR009081">
    <property type="entry name" value="PP-bd_ACP"/>
</dbReference>
<dbReference type="InterPro" id="IPR020806">
    <property type="entry name" value="PKS_PP-bd"/>
</dbReference>
<comment type="similarity">
    <text evidence="3">Belongs to the NRP synthetase family.</text>
</comment>
<dbReference type="SUPFAM" id="SSF51735">
    <property type="entry name" value="NAD(P)-binding Rossmann-fold domains"/>
    <property type="match status" value="1"/>
</dbReference>
<accession>A0A2V1DFI7</accession>
<dbReference type="Pfam" id="PF00501">
    <property type="entry name" value="AMP-binding"/>
    <property type="match status" value="1"/>
</dbReference>
<dbReference type="InterPro" id="IPR036291">
    <property type="entry name" value="NAD(P)-bd_dom_sf"/>
</dbReference>
<dbReference type="Gene3D" id="1.10.1200.10">
    <property type="entry name" value="ACP-like"/>
    <property type="match status" value="1"/>
</dbReference>
<dbReference type="SUPFAM" id="SSF47336">
    <property type="entry name" value="ACP-like"/>
    <property type="match status" value="1"/>
</dbReference>
<dbReference type="EMBL" id="KZ805452">
    <property type="protein sequence ID" value="PVH96862.1"/>
    <property type="molecule type" value="Genomic_DNA"/>
</dbReference>
<dbReference type="InterPro" id="IPR036736">
    <property type="entry name" value="ACP-like_sf"/>
</dbReference>
<dbReference type="OrthoDB" id="429813at2759"/>